<evidence type="ECO:0000259" key="2">
    <source>
        <dbReference type="Pfam" id="PF01266"/>
    </source>
</evidence>
<proteinExistence type="predicted"/>
<comment type="caution">
    <text evidence="3">The sequence shown here is derived from an EMBL/GenBank/DDBJ whole genome shotgun (WGS) entry which is preliminary data.</text>
</comment>
<dbReference type="EMBL" id="JAINVV010000008">
    <property type="protein sequence ID" value="MBY8824245.1"/>
    <property type="molecule type" value="Genomic_DNA"/>
</dbReference>
<organism evidence="3 4">
    <name type="scientific">Sphingomonas colocasiae</name>
    <dbReference type="NCBI Taxonomy" id="1848973"/>
    <lineage>
        <taxon>Bacteria</taxon>
        <taxon>Pseudomonadati</taxon>
        <taxon>Pseudomonadota</taxon>
        <taxon>Alphaproteobacteria</taxon>
        <taxon>Sphingomonadales</taxon>
        <taxon>Sphingomonadaceae</taxon>
        <taxon>Sphingomonas</taxon>
    </lineage>
</organism>
<evidence type="ECO:0000256" key="1">
    <source>
        <dbReference type="ARBA" id="ARBA00023002"/>
    </source>
</evidence>
<dbReference type="Pfam" id="PF01266">
    <property type="entry name" value="DAO"/>
    <property type="match status" value="1"/>
</dbReference>
<dbReference type="InterPro" id="IPR036188">
    <property type="entry name" value="FAD/NAD-bd_sf"/>
</dbReference>
<dbReference type="InterPro" id="IPR006076">
    <property type="entry name" value="FAD-dep_OxRdtase"/>
</dbReference>
<sequence>MTAAVWADEADRFDHPALRGDVTADAVIIGAGYSGLVAALEARSAGLSVTVLEAGQPGAGASGVNAGHFAPMIVPGTSPEKVRTMLGEARARRWLGMIAGSGRWLTDCIERHAIACDLTRGYLCLARSDRGVDRMRASFTAWTDHGGSFEMRDRAGIADHIRSPRYAGGAWLPEGGTLDPLALVRGLARVARAGGVSIFGNSRVLSATRDGEHWIVSTARGEVRARRMLVATGAAHLPFASLRGTSYRMAAAVVATEPLADRGAAMFPLRGGIVDLDDKAVFSPTIDARGRLVGSVLCGAGMPGLPHSAKPLSRRLGRTFPDIEQPAFTHLSWGEMTISPTGLPRILRFGDDAWAISGCNGFGLTHGIAAAREAAKLLTGQSPDTLALPIFPPKPLKGHRFVAFTLRSMVAPALNRFG</sequence>
<gene>
    <name evidence="3" type="ORF">K7G82_18210</name>
</gene>
<dbReference type="Proteomes" id="UP000706039">
    <property type="component" value="Unassembled WGS sequence"/>
</dbReference>
<dbReference type="SUPFAM" id="SSF51905">
    <property type="entry name" value="FAD/NAD(P)-binding domain"/>
    <property type="match status" value="1"/>
</dbReference>
<keyword evidence="4" id="KW-1185">Reference proteome</keyword>
<dbReference type="Gene3D" id="3.50.50.60">
    <property type="entry name" value="FAD/NAD(P)-binding domain"/>
    <property type="match status" value="1"/>
</dbReference>
<keyword evidence="1" id="KW-0560">Oxidoreductase</keyword>
<evidence type="ECO:0000313" key="4">
    <source>
        <dbReference type="Proteomes" id="UP000706039"/>
    </source>
</evidence>
<protein>
    <submittedName>
        <fullName evidence="3">FAD-binding oxidoreductase</fullName>
    </submittedName>
</protein>
<dbReference type="PANTHER" id="PTHR13847:SF281">
    <property type="entry name" value="FAD DEPENDENT OXIDOREDUCTASE DOMAIN-CONTAINING PROTEIN"/>
    <property type="match status" value="1"/>
</dbReference>
<reference evidence="3 4" key="1">
    <citation type="submission" date="2021-08" db="EMBL/GenBank/DDBJ databases">
        <authorList>
            <person name="Tuo L."/>
        </authorList>
    </citation>
    <scope>NUCLEOTIDE SEQUENCE [LARGE SCALE GENOMIC DNA]</scope>
    <source>
        <strain evidence="3 4">JCM 31229</strain>
    </source>
</reference>
<dbReference type="RefSeq" id="WP_222991323.1">
    <property type="nucleotide sequence ID" value="NZ_JAINVV010000008.1"/>
</dbReference>
<dbReference type="Gene3D" id="3.30.9.10">
    <property type="entry name" value="D-Amino Acid Oxidase, subunit A, domain 2"/>
    <property type="match status" value="1"/>
</dbReference>
<name>A0ABS7PSD1_9SPHN</name>
<evidence type="ECO:0000313" key="3">
    <source>
        <dbReference type="EMBL" id="MBY8824245.1"/>
    </source>
</evidence>
<dbReference type="PANTHER" id="PTHR13847">
    <property type="entry name" value="SARCOSINE DEHYDROGENASE-RELATED"/>
    <property type="match status" value="1"/>
</dbReference>
<feature type="domain" description="FAD dependent oxidoreductase" evidence="2">
    <location>
        <begin position="25"/>
        <end position="377"/>
    </location>
</feature>
<accession>A0ABS7PSD1</accession>